<comment type="caution">
    <text evidence="3">The sequence shown here is derived from an EMBL/GenBank/DDBJ whole genome shotgun (WGS) entry which is preliminary data.</text>
</comment>
<evidence type="ECO:0000259" key="2">
    <source>
        <dbReference type="Pfam" id="PF00857"/>
    </source>
</evidence>
<dbReference type="RefSeq" id="WP_111176770.1">
    <property type="nucleotide sequence ID" value="NZ_POUD01000014.1"/>
</dbReference>
<dbReference type="Pfam" id="PF00857">
    <property type="entry name" value="Isochorismatase"/>
    <property type="match status" value="1"/>
</dbReference>
<keyword evidence="1" id="KW-0378">Hydrolase</keyword>
<dbReference type="InterPro" id="IPR036380">
    <property type="entry name" value="Isochorismatase-like_sf"/>
</dbReference>
<dbReference type="InterPro" id="IPR050272">
    <property type="entry name" value="Isochorismatase-like_hydrls"/>
</dbReference>
<dbReference type="CDD" id="cd00431">
    <property type="entry name" value="cysteine_hydrolases"/>
    <property type="match status" value="1"/>
</dbReference>
<reference evidence="3 4" key="1">
    <citation type="submission" date="2018-01" db="EMBL/GenBank/DDBJ databases">
        <title>Draft genome sequence of Nonomuraea sp. KC333.</title>
        <authorList>
            <person name="Sahin N."/>
            <person name="Saygin H."/>
            <person name="Ay H."/>
        </authorList>
    </citation>
    <scope>NUCLEOTIDE SEQUENCE [LARGE SCALE GENOMIC DNA]</scope>
    <source>
        <strain evidence="3 4">KC333</strain>
    </source>
</reference>
<organism evidence="3 4">
    <name type="scientific">Nonomuraea aridisoli</name>
    <dbReference type="NCBI Taxonomy" id="2070368"/>
    <lineage>
        <taxon>Bacteria</taxon>
        <taxon>Bacillati</taxon>
        <taxon>Actinomycetota</taxon>
        <taxon>Actinomycetes</taxon>
        <taxon>Streptosporangiales</taxon>
        <taxon>Streptosporangiaceae</taxon>
        <taxon>Nonomuraea</taxon>
    </lineage>
</organism>
<protein>
    <submittedName>
        <fullName evidence="3">Isochorismatase</fullName>
    </submittedName>
</protein>
<evidence type="ECO:0000313" key="3">
    <source>
        <dbReference type="EMBL" id="PZG21745.1"/>
    </source>
</evidence>
<dbReference type="PANTHER" id="PTHR43540:SF1">
    <property type="entry name" value="ISOCHORISMATASE HYDROLASE"/>
    <property type="match status" value="1"/>
</dbReference>
<dbReference type="OrthoDB" id="9814140at2"/>
<accession>A0A2W2F000</accession>
<dbReference type="EMBL" id="POUD01000014">
    <property type="protein sequence ID" value="PZG21745.1"/>
    <property type="molecule type" value="Genomic_DNA"/>
</dbReference>
<dbReference type="InterPro" id="IPR000868">
    <property type="entry name" value="Isochorismatase-like_dom"/>
</dbReference>
<dbReference type="AlphaFoldDB" id="A0A2W2F000"/>
<dbReference type="Proteomes" id="UP000249304">
    <property type="component" value="Unassembled WGS sequence"/>
</dbReference>
<feature type="domain" description="Isochorismatase-like" evidence="2">
    <location>
        <begin position="4"/>
        <end position="181"/>
    </location>
</feature>
<sequence>MAKSAFLVMDVQRTIVERFGDDPGYLPRLRRAIDAARAAGIPVIYVVVGFRPGYPEISPRNKTFGQIAARASAGGGFTDERATEVHPDVAPRPEDVIVTKKRVSAFAGSDLDMVLRAAGIDSLVLTGIATSGVVLSTLRQAADLDFALTVLADGCLDSDAEVHRVLTEKVFPRQADVVTIDEWIKTA</sequence>
<gene>
    <name evidence="3" type="ORF">C1J01_05680</name>
</gene>
<keyword evidence="4" id="KW-1185">Reference proteome</keyword>
<dbReference type="PANTHER" id="PTHR43540">
    <property type="entry name" value="PEROXYUREIDOACRYLATE/UREIDOACRYLATE AMIDOHYDROLASE-RELATED"/>
    <property type="match status" value="1"/>
</dbReference>
<dbReference type="Gene3D" id="3.40.50.850">
    <property type="entry name" value="Isochorismatase-like"/>
    <property type="match status" value="1"/>
</dbReference>
<proteinExistence type="predicted"/>
<dbReference type="GO" id="GO:0016787">
    <property type="term" value="F:hydrolase activity"/>
    <property type="evidence" value="ECO:0007669"/>
    <property type="project" value="UniProtKB-KW"/>
</dbReference>
<name>A0A2W2F000_9ACTN</name>
<dbReference type="SUPFAM" id="SSF52499">
    <property type="entry name" value="Isochorismatase-like hydrolases"/>
    <property type="match status" value="1"/>
</dbReference>
<evidence type="ECO:0000313" key="4">
    <source>
        <dbReference type="Proteomes" id="UP000249304"/>
    </source>
</evidence>
<evidence type="ECO:0000256" key="1">
    <source>
        <dbReference type="ARBA" id="ARBA00022801"/>
    </source>
</evidence>